<gene>
    <name evidence="8" type="ORF">I2494_07295</name>
</gene>
<feature type="transmembrane region" description="Helical" evidence="6">
    <location>
        <begin position="89"/>
        <end position="114"/>
    </location>
</feature>
<comment type="caution">
    <text evidence="8">The sequence shown here is derived from an EMBL/GenBank/DDBJ whole genome shotgun (WGS) entry which is preliminary data.</text>
</comment>
<dbReference type="Proteomes" id="UP001296921">
    <property type="component" value="Unassembled WGS sequence"/>
</dbReference>
<dbReference type="Pfam" id="PF01478">
    <property type="entry name" value="Peptidase_A24"/>
    <property type="match status" value="1"/>
</dbReference>
<dbReference type="InterPro" id="IPR000045">
    <property type="entry name" value="Prepilin_IV_endopep_pep"/>
</dbReference>
<reference evidence="8 9" key="1">
    <citation type="submission" date="2020-11" db="EMBL/GenBank/DDBJ databases">
        <title>Insectihabitans protaetiae gen. nov. sp. nov. and Insectihabitans allomyrinae sp. nov., isolated from larvae of Protaetia brevitarsis seulensis and Allomyrina dichotoma, respectively.</title>
        <authorList>
            <person name="Lee S.D."/>
            <person name="Byeon Y.-S."/>
            <person name="Kim S.-M."/>
            <person name="Yang H.L."/>
            <person name="Kim I.S."/>
        </authorList>
    </citation>
    <scope>NUCLEOTIDE SEQUENCE [LARGE SCALE GENOMIC DNA]</scope>
    <source>
        <strain evidence="8 9">BWR-B9</strain>
    </source>
</reference>
<evidence type="ECO:0000313" key="9">
    <source>
        <dbReference type="Proteomes" id="UP001296921"/>
    </source>
</evidence>
<proteinExistence type="predicted"/>
<feature type="transmembrane region" description="Helical" evidence="6">
    <location>
        <begin position="55"/>
        <end position="83"/>
    </location>
</feature>
<keyword evidence="3 6" id="KW-0812">Transmembrane</keyword>
<evidence type="ECO:0000259" key="7">
    <source>
        <dbReference type="Pfam" id="PF01478"/>
    </source>
</evidence>
<evidence type="ECO:0000256" key="1">
    <source>
        <dbReference type="ARBA" id="ARBA00004651"/>
    </source>
</evidence>
<feature type="transmembrane region" description="Helical" evidence="6">
    <location>
        <begin position="121"/>
        <end position="138"/>
    </location>
</feature>
<evidence type="ECO:0000313" key="8">
    <source>
        <dbReference type="EMBL" id="MBK5143523.1"/>
    </source>
</evidence>
<organism evidence="8 9">
    <name type="scientific">Limnobaculum allomyrinae</name>
    <dbReference type="NCBI Taxonomy" id="2791986"/>
    <lineage>
        <taxon>Bacteria</taxon>
        <taxon>Pseudomonadati</taxon>
        <taxon>Pseudomonadota</taxon>
        <taxon>Gammaproteobacteria</taxon>
        <taxon>Enterobacterales</taxon>
        <taxon>Budviciaceae</taxon>
        <taxon>Limnobaculum</taxon>
    </lineage>
</organism>
<protein>
    <submittedName>
        <fullName evidence="8">Prepilin peptidase</fullName>
    </submittedName>
</protein>
<sequence>MIKIILLFIYIFLLYACYTDITARIIKNKTVIIVAILSIIIGVIKYNIPEIALPLFILFIGTILSSLGFFGAGDIKLIFALSLSLSNSLIISFILMTAISGLIVVIPIIITSIYRKKKITVPYGIAISLGYLFITVPML</sequence>
<dbReference type="PANTHER" id="PTHR36506">
    <property type="entry name" value="PREFLAGELLIN PEPTIDASE"/>
    <property type="match status" value="1"/>
</dbReference>
<comment type="subcellular location">
    <subcellularLocation>
        <location evidence="1">Cell membrane</location>
        <topology evidence="1">Multi-pass membrane protein</topology>
    </subcellularLocation>
</comment>
<dbReference type="InterPro" id="IPR052218">
    <property type="entry name" value="Preflagellin_Peptidase"/>
</dbReference>
<dbReference type="RefSeq" id="WP_218466410.1">
    <property type="nucleotide sequence ID" value="NZ_JADRCR010000002.1"/>
</dbReference>
<dbReference type="PROSITE" id="PS51257">
    <property type="entry name" value="PROKAR_LIPOPROTEIN"/>
    <property type="match status" value="1"/>
</dbReference>
<evidence type="ECO:0000256" key="3">
    <source>
        <dbReference type="ARBA" id="ARBA00022692"/>
    </source>
</evidence>
<feature type="domain" description="Prepilin type IV endopeptidase peptidase" evidence="7">
    <location>
        <begin position="7"/>
        <end position="106"/>
    </location>
</feature>
<evidence type="ECO:0000256" key="5">
    <source>
        <dbReference type="ARBA" id="ARBA00023136"/>
    </source>
</evidence>
<keyword evidence="9" id="KW-1185">Reference proteome</keyword>
<evidence type="ECO:0000256" key="4">
    <source>
        <dbReference type="ARBA" id="ARBA00022989"/>
    </source>
</evidence>
<keyword evidence="4 6" id="KW-1133">Transmembrane helix</keyword>
<evidence type="ECO:0000256" key="6">
    <source>
        <dbReference type="SAM" id="Phobius"/>
    </source>
</evidence>
<dbReference type="EMBL" id="JADRCR010000002">
    <property type="protein sequence ID" value="MBK5143523.1"/>
    <property type="molecule type" value="Genomic_DNA"/>
</dbReference>
<keyword evidence="2" id="KW-1003">Cell membrane</keyword>
<name>A0ABS1IP42_9GAMM</name>
<accession>A0ABS1IP42</accession>
<dbReference type="PANTHER" id="PTHR36506:SF1">
    <property type="entry name" value="PREFLAGELLIN PEPTIDASE"/>
    <property type="match status" value="1"/>
</dbReference>
<keyword evidence="5 6" id="KW-0472">Membrane</keyword>
<evidence type="ECO:0000256" key="2">
    <source>
        <dbReference type="ARBA" id="ARBA00022475"/>
    </source>
</evidence>
<feature type="transmembrane region" description="Helical" evidence="6">
    <location>
        <begin position="29"/>
        <end position="48"/>
    </location>
</feature>